<proteinExistence type="predicted"/>
<reference evidence="1 2" key="1">
    <citation type="submission" date="2024-01" db="EMBL/GenBank/DDBJ databases">
        <title>A draft genome for the cacao thread blight pathogen Marasmiellus scandens.</title>
        <authorList>
            <person name="Baruah I.K."/>
            <person name="Leung J."/>
            <person name="Bukari Y."/>
            <person name="Amoako-Attah I."/>
            <person name="Meinhardt L.W."/>
            <person name="Bailey B.A."/>
            <person name="Cohen S.P."/>
        </authorList>
    </citation>
    <scope>NUCLEOTIDE SEQUENCE [LARGE SCALE GENOMIC DNA]</scope>
    <source>
        <strain evidence="1 2">GH-19</strain>
    </source>
</reference>
<organism evidence="1 2">
    <name type="scientific">Marasmiellus scandens</name>
    <dbReference type="NCBI Taxonomy" id="2682957"/>
    <lineage>
        <taxon>Eukaryota</taxon>
        <taxon>Fungi</taxon>
        <taxon>Dikarya</taxon>
        <taxon>Basidiomycota</taxon>
        <taxon>Agaricomycotina</taxon>
        <taxon>Agaricomycetes</taxon>
        <taxon>Agaricomycetidae</taxon>
        <taxon>Agaricales</taxon>
        <taxon>Marasmiineae</taxon>
        <taxon>Omphalotaceae</taxon>
        <taxon>Marasmiellus</taxon>
    </lineage>
</organism>
<dbReference type="EMBL" id="JBANRG010000012">
    <property type="protein sequence ID" value="KAK7461874.1"/>
    <property type="molecule type" value="Genomic_DNA"/>
</dbReference>
<dbReference type="InterPro" id="IPR027443">
    <property type="entry name" value="IPNS-like_sf"/>
</dbReference>
<dbReference type="SUPFAM" id="SSF51197">
    <property type="entry name" value="Clavaminate synthase-like"/>
    <property type="match status" value="1"/>
</dbReference>
<dbReference type="PANTHER" id="PTHR30613:SF1">
    <property type="entry name" value="DUF1479 DOMAIN PROTEIN (AFU_ORTHOLOGUE AFUA_5G09280)"/>
    <property type="match status" value="1"/>
</dbReference>
<accession>A0ABR1JKC0</accession>
<evidence type="ECO:0000313" key="1">
    <source>
        <dbReference type="EMBL" id="KAK7461874.1"/>
    </source>
</evidence>
<dbReference type="Gene3D" id="2.60.120.330">
    <property type="entry name" value="B-lactam Antibiotic, Isopenicillin N Synthase, Chain"/>
    <property type="match status" value="1"/>
</dbReference>
<protein>
    <submittedName>
        <fullName evidence="1">Uncharacterized protein</fullName>
    </submittedName>
</protein>
<keyword evidence="2" id="KW-1185">Reference proteome</keyword>
<dbReference type="PANTHER" id="PTHR30613">
    <property type="entry name" value="UNCHARACTERIZED PROTEIN YBIU-RELATED"/>
    <property type="match status" value="1"/>
</dbReference>
<dbReference type="Pfam" id="PF07350">
    <property type="entry name" value="Gig2-like"/>
    <property type="match status" value="1"/>
</dbReference>
<dbReference type="Proteomes" id="UP001498398">
    <property type="component" value="Unassembled WGS sequence"/>
</dbReference>
<sequence length="117" mass="13263">MAQEQHFLNVKKEIASSFPDFQAHVTNAWVEIIDELSKTADKISSAGPDYIPQVNLSELSSLSPEKVDEIRRKGTVVIRDVVDDADAISWKQQLKEFVEANPDIEGFPENDKQFFQL</sequence>
<gene>
    <name evidence="1" type="ORF">VKT23_008308</name>
</gene>
<evidence type="ECO:0000313" key="2">
    <source>
        <dbReference type="Proteomes" id="UP001498398"/>
    </source>
</evidence>
<dbReference type="InterPro" id="IPR010856">
    <property type="entry name" value="Gig2-like"/>
</dbReference>
<comment type="caution">
    <text evidence="1">The sequence shown here is derived from an EMBL/GenBank/DDBJ whole genome shotgun (WGS) entry which is preliminary data.</text>
</comment>
<name>A0ABR1JKC0_9AGAR</name>